<comment type="similarity">
    <text evidence="1">Belongs to the peptidase C40 family.</text>
</comment>
<dbReference type="InterPro" id="IPR000064">
    <property type="entry name" value="NLP_P60_dom"/>
</dbReference>
<gene>
    <name evidence="7" type="ORF">BLIN9172_02348</name>
</gene>
<dbReference type="GO" id="GO:0008234">
    <property type="term" value="F:cysteine-type peptidase activity"/>
    <property type="evidence" value="ECO:0007669"/>
    <property type="project" value="UniProtKB-KW"/>
</dbReference>
<feature type="region of interest" description="Disordered" evidence="5">
    <location>
        <begin position="1"/>
        <end position="96"/>
    </location>
</feature>
<dbReference type="GO" id="GO:0006508">
    <property type="term" value="P:proteolysis"/>
    <property type="evidence" value="ECO:0007669"/>
    <property type="project" value="UniProtKB-KW"/>
</dbReference>
<dbReference type="EMBL" id="FXYY01000015">
    <property type="protein sequence ID" value="SMX89178.1"/>
    <property type="molecule type" value="Genomic_DNA"/>
</dbReference>
<dbReference type="PROSITE" id="PS51935">
    <property type="entry name" value="NLPC_P60"/>
    <property type="match status" value="1"/>
</dbReference>
<sequence>KDDSKKDDKSKDDSKKDDKSKDDSKKDDKSKDDSKKDDKSKDDSKKDDKSKDDSKKDDKSKDDSKKDDKSKDDSKKDDKSKDDSKKDDKPSKAEKIAAQRASIIKDAKANLGVRYVWGGTSPKTGWDCSGYTQYVYGKNGIKLPRTTSQQRYAGKEISLKDAKAGDLIWIPGHIGIISETKGQMYDAGSSRTNTTKRSYSWMLNRGAKVIRVVG</sequence>
<evidence type="ECO:0000256" key="3">
    <source>
        <dbReference type="ARBA" id="ARBA00022801"/>
    </source>
</evidence>
<name>A0A2H1JPF6_BRELN</name>
<protein>
    <submittedName>
        <fullName evidence="7">NlpC/P60 family protein</fullName>
    </submittedName>
</protein>
<feature type="domain" description="NlpC/P60" evidence="6">
    <location>
        <begin position="97"/>
        <end position="213"/>
    </location>
</feature>
<dbReference type="PANTHER" id="PTHR47053">
    <property type="entry name" value="MUREIN DD-ENDOPEPTIDASE MEPH-RELATED"/>
    <property type="match status" value="1"/>
</dbReference>
<evidence type="ECO:0000256" key="4">
    <source>
        <dbReference type="ARBA" id="ARBA00022807"/>
    </source>
</evidence>
<dbReference type="InterPro" id="IPR051202">
    <property type="entry name" value="Peptidase_C40"/>
</dbReference>
<evidence type="ECO:0000256" key="2">
    <source>
        <dbReference type="ARBA" id="ARBA00022670"/>
    </source>
</evidence>
<dbReference type="Pfam" id="PF00877">
    <property type="entry name" value="NLPC_P60"/>
    <property type="match status" value="1"/>
</dbReference>
<dbReference type="RefSeq" id="WP_145997953.1">
    <property type="nucleotide sequence ID" value="NZ_FXYY01000015.1"/>
</dbReference>
<proteinExistence type="inferred from homology"/>
<reference evidence="7 8" key="1">
    <citation type="submission" date="2017-03" db="EMBL/GenBank/DDBJ databases">
        <authorList>
            <person name="Afonso C.L."/>
            <person name="Miller P.J."/>
            <person name="Scott M.A."/>
            <person name="Spackman E."/>
            <person name="Goraichik I."/>
            <person name="Dimitrov K.M."/>
            <person name="Suarez D.L."/>
            <person name="Swayne D.E."/>
        </authorList>
    </citation>
    <scope>NUCLEOTIDE SEQUENCE [LARGE SCALE GENOMIC DNA]</scope>
    <source>
        <strain evidence="7 8">ATCC 9172</strain>
    </source>
</reference>
<evidence type="ECO:0000256" key="5">
    <source>
        <dbReference type="SAM" id="MobiDB-lite"/>
    </source>
</evidence>
<keyword evidence="2" id="KW-0645">Protease</keyword>
<evidence type="ECO:0000259" key="6">
    <source>
        <dbReference type="PROSITE" id="PS51935"/>
    </source>
</evidence>
<dbReference type="Gene3D" id="3.90.1720.10">
    <property type="entry name" value="endopeptidase domain like (from Nostoc punctiforme)"/>
    <property type="match status" value="1"/>
</dbReference>
<dbReference type="AlphaFoldDB" id="A0A2H1JPF6"/>
<dbReference type="InterPro" id="IPR038765">
    <property type="entry name" value="Papain-like_cys_pep_sf"/>
</dbReference>
<dbReference type="SUPFAM" id="SSF54001">
    <property type="entry name" value="Cysteine proteinases"/>
    <property type="match status" value="1"/>
</dbReference>
<accession>A0A2H1JPF6</accession>
<keyword evidence="3" id="KW-0378">Hydrolase</keyword>
<keyword evidence="4" id="KW-0788">Thiol protease</keyword>
<evidence type="ECO:0000313" key="8">
    <source>
        <dbReference type="Proteomes" id="UP000234641"/>
    </source>
</evidence>
<dbReference type="Proteomes" id="UP000234641">
    <property type="component" value="Unassembled WGS sequence"/>
</dbReference>
<evidence type="ECO:0000313" key="7">
    <source>
        <dbReference type="EMBL" id="SMX89178.1"/>
    </source>
</evidence>
<dbReference type="PANTHER" id="PTHR47053:SF1">
    <property type="entry name" value="MUREIN DD-ENDOPEPTIDASE MEPH-RELATED"/>
    <property type="match status" value="1"/>
</dbReference>
<evidence type="ECO:0000256" key="1">
    <source>
        <dbReference type="ARBA" id="ARBA00007074"/>
    </source>
</evidence>
<organism evidence="7 8">
    <name type="scientific">Brevibacterium linens ATCC 9172</name>
    <dbReference type="NCBI Taxonomy" id="1255617"/>
    <lineage>
        <taxon>Bacteria</taxon>
        <taxon>Bacillati</taxon>
        <taxon>Actinomycetota</taxon>
        <taxon>Actinomycetes</taxon>
        <taxon>Micrococcales</taxon>
        <taxon>Brevibacteriaceae</taxon>
        <taxon>Brevibacterium</taxon>
    </lineage>
</organism>
<feature type="non-terminal residue" evidence="7">
    <location>
        <position position="1"/>
    </location>
</feature>